<dbReference type="InterPro" id="IPR046869">
    <property type="entry name" value="SLM1/RGC1-like_PH"/>
</dbReference>
<dbReference type="PANTHER" id="PTHR31941">
    <property type="entry name" value="CYTOSKELETAL SIGNALING PROTEIN SLM1"/>
    <property type="match status" value="1"/>
</dbReference>
<dbReference type="AlphaFoldDB" id="A0A163A7X2"/>
<evidence type="ECO:0000259" key="4">
    <source>
        <dbReference type="SMART" id="SM00233"/>
    </source>
</evidence>
<evidence type="ECO:0000256" key="2">
    <source>
        <dbReference type="SAM" id="Coils"/>
    </source>
</evidence>
<proteinExistence type="predicted"/>
<organism evidence="5 6">
    <name type="scientific">Phycomyces blakesleeanus (strain ATCC 8743b / DSM 1359 / FGSC 10004 / NBRC 33097 / NRRL 1555)</name>
    <dbReference type="NCBI Taxonomy" id="763407"/>
    <lineage>
        <taxon>Eukaryota</taxon>
        <taxon>Fungi</taxon>
        <taxon>Fungi incertae sedis</taxon>
        <taxon>Mucoromycota</taxon>
        <taxon>Mucoromycotina</taxon>
        <taxon>Mucoromycetes</taxon>
        <taxon>Mucorales</taxon>
        <taxon>Phycomycetaceae</taxon>
        <taxon>Phycomyces</taxon>
    </lineage>
</organism>
<reference evidence="6" key="1">
    <citation type="submission" date="2015-06" db="EMBL/GenBank/DDBJ databases">
        <title>Expansion of signal transduction pathways in fungi by whole-genome duplication.</title>
        <authorList>
            <consortium name="DOE Joint Genome Institute"/>
            <person name="Corrochano L.M."/>
            <person name="Kuo A."/>
            <person name="Marcet-Houben M."/>
            <person name="Polaino S."/>
            <person name="Salamov A."/>
            <person name="Villalobos J.M."/>
            <person name="Alvarez M.I."/>
            <person name="Avalos J."/>
            <person name="Benito E.P."/>
            <person name="Benoit I."/>
            <person name="Burger G."/>
            <person name="Camino L.P."/>
            <person name="Canovas D."/>
            <person name="Cerda-Olmedo E."/>
            <person name="Cheng J.-F."/>
            <person name="Dominguez A."/>
            <person name="Elias M."/>
            <person name="Eslava A.P."/>
            <person name="Glaser F."/>
            <person name="Grimwood J."/>
            <person name="Gutierrez G."/>
            <person name="Heitman J."/>
            <person name="Henrissat B."/>
            <person name="Iturriaga E.A."/>
            <person name="Lang B.F."/>
            <person name="Lavin J.L."/>
            <person name="Lee S."/>
            <person name="Li W."/>
            <person name="Lindquist E."/>
            <person name="Lopez-Garcia S."/>
            <person name="Luque E.M."/>
            <person name="Marcos A.T."/>
            <person name="Martin J."/>
            <person name="McCluskey K."/>
            <person name="Medina H.R."/>
            <person name="Miralles-Duran A."/>
            <person name="Miyazaki A."/>
            <person name="Munoz-Torres E."/>
            <person name="Oguiza J.A."/>
            <person name="Ohm R."/>
            <person name="Olmedo M."/>
            <person name="Orejas M."/>
            <person name="Ortiz-Castellanos L."/>
            <person name="Pisabarro A.G."/>
            <person name="Rodriguez-Romero J."/>
            <person name="Ruiz-Herrera J."/>
            <person name="Ruiz-Vazquez R."/>
            <person name="Sanz C."/>
            <person name="Schackwitz W."/>
            <person name="Schmutz J."/>
            <person name="Shahriari M."/>
            <person name="Shelest E."/>
            <person name="Silva-Franco F."/>
            <person name="Soanes D."/>
            <person name="Syed K."/>
            <person name="Tagua V.G."/>
            <person name="Talbot N.J."/>
            <person name="Thon M."/>
            <person name="De vries R.P."/>
            <person name="Wiebenga A."/>
            <person name="Yadav J.S."/>
            <person name="Braun E.L."/>
            <person name="Baker S."/>
            <person name="Garre V."/>
            <person name="Horwitz B."/>
            <person name="Torres-Martinez S."/>
            <person name="Idnurm A."/>
            <person name="Herrera-Estrella A."/>
            <person name="Gabaldon T."/>
            <person name="Grigoriev I.V."/>
        </authorList>
    </citation>
    <scope>NUCLEOTIDE SEQUENCE [LARGE SCALE GENOMIC DNA]</scope>
    <source>
        <strain evidence="6">NRRL 1555(-)</strain>
    </source>
</reference>
<dbReference type="InParanoid" id="A0A163A7X2"/>
<feature type="coiled-coil region" evidence="2">
    <location>
        <begin position="277"/>
        <end position="304"/>
    </location>
</feature>
<name>A0A163A7X2_PHYB8</name>
<evidence type="ECO:0000256" key="1">
    <source>
        <dbReference type="ARBA" id="ARBA00022553"/>
    </source>
</evidence>
<feature type="compositionally biased region" description="Polar residues" evidence="3">
    <location>
        <begin position="720"/>
        <end position="733"/>
    </location>
</feature>
<dbReference type="SMART" id="SM00233">
    <property type="entry name" value="PH"/>
    <property type="match status" value="1"/>
</dbReference>
<dbReference type="PANTHER" id="PTHR31941:SF1">
    <property type="entry name" value="CYTOSKELETAL SIGNALING PROTEIN SLM1"/>
    <property type="match status" value="1"/>
</dbReference>
<feature type="compositionally biased region" description="Low complexity" evidence="3">
    <location>
        <begin position="600"/>
        <end position="627"/>
    </location>
</feature>
<accession>A0A163A7X2</accession>
<dbReference type="Pfam" id="PF20400">
    <property type="entry name" value="BAR_4"/>
    <property type="match status" value="1"/>
</dbReference>
<evidence type="ECO:0000313" key="5">
    <source>
        <dbReference type="EMBL" id="OAD71671.1"/>
    </source>
</evidence>
<feature type="domain" description="PH" evidence="4">
    <location>
        <begin position="432"/>
        <end position="572"/>
    </location>
</feature>
<gene>
    <name evidence="5" type="ORF">PHYBLDRAFT_170331</name>
</gene>
<dbReference type="InterPro" id="IPR027267">
    <property type="entry name" value="AH/BAR_dom_sf"/>
</dbReference>
<feature type="region of interest" description="Disordered" evidence="3">
    <location>
        <begin position="579"/>
        <end position="627"/>
    </location>
</feature>
<keyword evidence="2" id="KW-0175">Coiled coil</keyword>
<feature type="region of interest" description="Disordered" evidence="3">
    <location>
        <begin position="519"/>
        <end position="545"/>
    </location>
</feature>
<keyword evidence="6" id="KW-1185">Reference proteome</keyword>
<evidence type="ECO:0000256" key="3">
    <source>
        <dbReference type="SAM" id="MobiDB-lite"/>
    </source>
</evidence>
<dbReference type="OrthoDB" id="5598057at2759"/>
<dbReference type="SUPFAM" id="SSF50729">
    <property type="entry name" value="PH domain-like"/>
    <property type="match status" value="1"/>
</dbReference>
<feature type="compositionally biased region" description="Low complexity" evidence="3">
    <location>
        <begin position="530"/>
        <end position="545"/>
    </location>
</feature>
<dbReference type="EMBL" id="KV440985">
    <property type="protein sequence ID" value="OAD71671.1"/>
    <property type="molecule type" value="Genomic_DNA"/>
</dbReference>
<dbReference type="VEuPathDB" id="FungiDB:PHYBLDRAFT_170331"/>
<protein>
    <recommendedName>
        <fullName evidence="4">PH domain-containing protein</fullName>
    </recommendedName>
</protein>
<dbReference type="Proteomes" id="UP000077315">
    <property type="component" value="Unassembled WGS sequence"/>
</dbReference>
<evidence type="ECO:0000313" key="6">
    <source>
        <dbReference type="Proteomes" id="UP000077315"/>
    </source>
</evidence>
<dbReference type="GeneID" id="28997221"/>
<sequence length="750" mass="84661">MVPPCSRRWMRPRNGSVLPEQPFKSSPNSTVSSIYNASTIDGNERLLSAANSINAPAAPTSLPLSVPVPVPVPSLSAFYSSPQSLRLNLQNCTDSPRPRRTSTDLTEPPPVFAYTDQTQRANQDVCGPDFHLTTLGCAVQGTQGIQPVKILIERLEAWQIFARRLYDHFEMLSQVEVAVGKTYQKMHGLASCTPQETTQQGPEKLEEKEHLLQVHFSFEGGIRQVCDAWQGYHDKRAKDHQAFGLFLQTQWLPSLAAIKREIKWMIRAVRADDRLTLSTLGRLKEEAEKRLDRLDRQLTFFNQHPDHGYNRQDPWLMNAAVVEQIIKLHRQENKFHETVLRLQQETLISEEQLIEEFRSLCQQLYAMQEKSELGIDRGFQMVMDTFEKVKMDGDWQDFAERAKDNLVSENAAFRRPDERLEYPNHTHPLLEPVFAARMERKSSVLHHWHEHIYVLTPAGFLHEYKSTKTYPEHPSTSIFVPHYNVSTISTHLLHHNLVFQLQPQSSGGASRKLFYPAPSSLSSVPREWGSASSSSPRSMLRPSSSKTITFRAKSAKDMQAWLEQLTACSHRFRPSVSYTAPPDLEPTRSLQLMNPSPAANGLTSTTKNGLNNTNGNSNKNDNSCSNLGTVKTDEKQIDSIVAATDKIQEAFASPVLTGLLDPAGLIVAEVKKTVKEEGQEEQGQEKKTVKEEGQEEQGQEKKSVREEGQEEQDQEKKTVDSTTPVESEDNVTMMNVVLCGVLPPEDQHTH</sequence>
<dbReference type="InterPro" id="IPR011993">
    <property type="entry name" value="PH-like_dom_sf"/>
</dbReference>
<dbReference type="Pfam" id="PF20399">
    <property type="entry name" value="PH_20"/>
    <property type="match status" value="1"/>
</dbReference>
<dbReference type="RefSeq" id="XP_018289711.1">
    <property type="nucleotide sequence ID" value="XM_018436315.1"/>
</dbReference>
<feature type="compositionally biased region" description="Basic and acidic residues" evidence="3">
    <location>
        <begin position="676"/>
        <end position="707"/>
    </location>
</feature>
<dbReference type="InterPro" id="IPR001849">
    <property type="entry name" value="PH_domain"/>
</dbReference>
<dbReference type="Gene3D" id="2.30.29.30">
    <property type="entry name" value="Pleckstrin-homology domain (PH domain)/Phosphotyrosine-binding domain (PTB)"/>
    <property type="match status" value="1"/>
</dbReference>
<keyword evidence="1" id="KW-0597">Phosphoprotein</keyword>
<feature type="region of interest" description="Disordered" evidence="3">
    <location>
        <begin position="1"/>
        <end position="30"/>
    </location>
</feature>
<dbReference type="Gene3D" id="1.20.1270.60">
    <property type="entry name" value="Arfaptin homology (AH) domain/BAR domain"/>
    <property type="match status" value="1"/>
</dbReference>
<feature type="region of interest" description="Disordered" evidence="3">
    <location>
        <begin position="676"/>
        <end position="750"/>
    </location>
</feature>
<dbReference type="InterPro" id="IPR046868">
    <property type="entry name" value="BAR_4"/>
</dbReference>
<dbReference type="STRING" id="763407.A0A163A7X2"/>
<feature type="region of interest" description="Disordered" evidence="3">
    <location>
        <begin position="91"/>
        <end position="110"/>
    </location>
</feature>